<dbReference type="CDD" id="cd22345">
    <property type="entry name" value="PDDEXK_nuclease"/>
    <property type="match status" value="1"/>
</dbReference>
<dbReference type="EMBL" id="MFUX01000009">
    <property type="protein sequence ID" value="OGI94802.1"/>
    <property type="molecule type" value="Genomic_DNA"/>
</dbReference>
<protein>
    <submittedName>
        <fullName evidence="2">Cytosolic protein</fullName>
    </submittedName>
</protein>
<gene>
    <name evidence="2" type="ORF">A3A03_01520</name>
</gene>
<feature type="domain" description="Type II restriction endonuclease EcoO109IR" evidence="1">
    <location>
        <begin position="8"/>
        <end position="202"/>
    </location>
</feature>
<evidence type="ECO:0000313" key="2">
    <source>
        <dbReference type="EMBL" id="OGI94802.1"/>
    </source>
</evidence>
<dbReference type="Pfam" id="PF14511">
    <property type="entry name" value="RE_EcoO109I"/>
    <property type="match status" value="1"/>
</dbReference>
<organism evidence="2 3">
    <name type="scientific">Candidatus Nomurabacteria bacterium RIFCSPLOWO2_01_FULL_40_18</name>
    <dbReference type="NCBI Taxonomy" id="1801773"/>
    <lineage>
        <taxon>Bacteria</taxon>
        <taxon>Candidatus Nomuraibacteriota</taxon>
    </lineage>
</organism>
<dbReference type="STRING" id="1801773.A3A03_01520"/>
<dbReference type="Proteomes" id="UP000176629">
    <property type="component" value="Unassembled WGS sequence"/>
</dbReference>
<dbReference type="InterPro" id="IPR011335">
    <property type="entry name" value="Restrct_endonuc-II-like"/>
</dbReference>
<evidence type="ECO:0000259" key="1">
    <source>
        <dbReference type="Pfam" id="PF14511"/>
    </source>
</evidence>
<dbReference type="AlphaFoldDB" id="A0A1F6XL69"/>
<reference evidence="2 3" key="1">
    <citation type="journal article" date="2016" name="Nat. Commun.">
        <title>Thousands of microbial genomes shed light on interconnected biogeochemical processes in an aquifer system.</title>
        <authorList>
            <person name="Anantharaman K."/>
            <person name="Brown C.T."/>
            <person name="Hug L.A."/>
            <person name="Sharon I."/>
            <person name="Castelle C.J."/>
            <person name="Probst A.J."/>
            <person name="Thomas B.C."/>
            <person name="Singh A."/>
            <person name="Wilkins M.J."/>
            <person name="Karaoz U."/>
            <person name="Brodie E.L."/>
            <person name="Williams K.H."/>
            <person name="Hubbard S.S."/>
            <person name="Banfield J.F."/>
        </authorList>
    </citation>
    <scope>NUCLEOTIDE SEQUENCE [LARGE SCALE GENOMIC DNA]</scope>
</reference>
<name>A0A1F6XL69_9BACT</name>
<accession>A0A1F6XL69</accession>
<proteinExistence type="predicted"/>
<evidence type="ECO:0000313" key="3">
    <source>
        <dbReference type="Proteomes" id="UP000176629"/>
    </source>
</evidence>
<comment type="caution">
    <text evidence="2">The sequence shown here is derived from an EMBL/GenBank/DDBJ whole genome shotgun (WGS) entry which is preliminary data.</text>
</comment>
<sequence length="250" mass="29160">MKKFNPREIYEYVEKHISIFHQRRLDYVQNEVDLLKILKQKNPYLFRAKNVLTAQDLIKGFLDAFLQSQEETLFGDFIEGLAIFVCDKVYGAKKSKLTGIDLEFEKDEAIYVVEIKAGWNWGNSSQIRQLKINFKSAKKLLLEKTGKKIVAVNGCCFGRDNKPDKGDYLKLCGQRFWELISGNEKLYIDIVEPIGYKAREKNEEFAENYAQIINKLTLEFSQKFCDDGKINWGKLVEYNSGFEKIKHKLL</sequence>
<dbReference type="InterPro" id="IPR032793">
    <property type="entry name" value="RE_EcoO109IR"/>
</dbReference>
<dbReference type="SUPFAM" id="SSF52980">
    <property type="entry name" value="Restriction endonuclease-like"/>
    <property type="match status" value="1"/>
</dbReference>